<protein>
    <recommendedName>
        <fullName evidence="1">HD domain-containing protein</fullName>
    </recommendedName>
</protein>
<comment type="caution">
    <text evidence="2">The sequence shown here is derived from an EMBL/GenBank/DDBJ whole genome shotgun (WGS) entry which is preliminary data.</text>
</comment>
<dbReference type="OrthoDB" id="8478129at2"/>
<organism evidence="2 3">
    <name type="scientific">Tsukamurella sputi</name>
    <dbReference type="NCBI Taxonomy" id="2591848"/>
    <lineage>
        <taxon>Bacteria</taxon>
        <taxon>Bacillati</taxon>
        <taxon>Actinomycetota</taxon>
        <taxon>Actinomycetes</taxon>
        <taxon>Mycobacteriales</taxon>
        <taxon>Tsukamurellaceae</taxon>
        <taxon>Tsukamurella</taxon>
    </lineage>
</organism>
<dbReference type="SUPFAM" id="SSF109604">
    <property type="entry name" value="HD-domain/PDEase-like"/>
    <property type="match status" value="1"/>
</dbReference>
<name>A0A5C5RKF7_9ACTN</name>
<dbReference type="EMBL" id="VIGV01000004">
    <property type="protein sequence ID" value="TWS23519.1"/>
    <property type="molecule type" value="Genomic_DNA"/>
</dbReference>
<dbReference type="Gene3D" id="1.10.3210.10">
    <property type="entry name" value="Hypothetical protein af1432"/>
    <property type="match status" value="1"/>
</dbReference>
<accession>A0A5C5RKF7</accession>
<reference evidence="2 3" key="1">
    <citation type="submission" date="2019-06" db="EMBL/GenBank/DDBJ databases">
        <authorList>
            <person name="Teng J.L.L."/>
            <person name="Lee H.H."/>
            <person name="Lau S.K.P."/>
            <person name="Woo P.C.Y."/>
        </authorList>
    </citation>
    <scope>NUCLEOTIDE SEQUENCE [LARGE SCALE GENOMIC DNA]</scope>
    <source>
        <strain evidence="2 3">HKU70</strain>
    </source>
</reference>
<evidence type="ECO:0000313" key="2">
    <source>
        <dbReference type="EMBL" id="TWS23519.1"/>
    </source>
</evidence>
<dbReference type="Proteomes" id="UP000319792">
    <property type="component" value="Unassembled WGS sequence"/>
</dbReference>
<gene>
    <name evidence="2" type="ORF">FK268_14660</name>
</gene>
<dbReference type="AlphaFoldDB" id="A0A5C5RKF7"/>
<dbReference type="Pfam" id="PF01966">
    <property type="entry name" value="HD"/>
    <property type="match status" value="1"/>
</dbReference>
<keyword evidence="3" id="KW-1185">Reference proteome</keyword>
<reference evidence="2 3" key="2">
    <citation type="submission" date="2019-08" db="EMBL/GenBank/DDBJ databases">
        <title>Tsukamurella conjunctivitidis sp. nov., Tsukamurella assacharolytica sp. nov. and Tsukamurella sputae sp. nov. isolated from patients with conjunctivitis, bacteraemia (lymphoma) and respiratory infection (sputum) in Hong Kong.</title>
        <authorList>
            <person name="Fok K.M.N."/>
            <person name="Fong J.Y.H."/>
        </authorList>
    </citation>
    <scope>NUCLEOTIDE SEQUENCE [LARGE SCALE GENOMIC DNA]</scope>
    <source>
        <strain evidence="2 3">HKU70</strain>
    </source>
</reference>
<dbReference type="PANTHER" id="PTHR35569">
    <property type="entry name" value="CYANAMIDE HYDRATASE DDI2-RELATED"/>
    <property type="match status" value="1"/>
</dbReference>
<evidence type="ECO:0000313" key="3">
    <source>
        <dbReference type="Proteomes" id="UP000319792"/>
    </source>
</evidence>
<sequence>MPETEVCIEAARLARERLTPAVLEHSVRCYHWGRAFAAAAGTSIDAEEFFVACMLHDVHLGGAADPAAGCFAVLGADAARTLVYGPAAERIANAIERHFDPVADTEPLAIALHDAAHLDVAGYRLGELDREFVRAVCESAPRGEFSRVFLAAIREEARVRPRSIAAAMWWAGIALPVLLNPLDRSAGPRDALSTAM</sequence>
<dbReference type="RefSeq" id="WP_146435309.1">
    <property type="nucleotide sequence ID" value="NZ_VIGV01000004.1"/>
</dbReference>
<evidence type="ECO:0000259" key="1">
    <source>
        <dbReference type="Pfam" id="PF01966"/>
    </source>
</evidence>
<dbReference type="PANTHER" id="PTHR35569:SF1">
    <property type="entry name" value="CYANAMIDE HYDRATASE DDI2-RELATED"/>
    <property type="match status" value="1"/>
</dbReference>
<proteinExistence type="predicted"/>
<dbReference type="InterPro" id="IPR006674">
    <property type="entry name" value="HD_domain"/>
</dbReference>
<feature type="domain" description="HD" evidence="1">
    <location>
        <begin position="22"/>
        <end position="115"/>
    </location>
</feature>